<keyword evidence="2" id="KW-1185">Reference proteome</keyword>
<reference evidence="1 2" key="1">
    <citation type="submission" date="2019-10" db="EMBL/GenBank/DDBJ databases">
        <title>Complete genome sequence of Vibrio sp. strain THAF100, isolated from non-filtered water from the water column of tank 6 of a marine aquarium containing stony-coral fragments. Water maintained at 26 degree C.</title>
        <authorList>
            <person name="Ruckert C."/>
            <person name="Franco A."/>
            <person name="Kalinowski J."/>
            <person name="Glaeser S."/>
        </authorList>
    </citation>
    <scope>NUCLEOTIDE SEQUENCE [LARGE SCALE GENOMIC DNA]</scope>
    <source>
        <strain evidence="1 2">THAF100</strain>
    </source>
</reference>
<evidence type="ECO:0000313" key="2">
    <source>
        <dbReference type="Proteomes" id="UP000326936"/>
    </source>
</evidence>
<accession>A0A5P9CFZ8</accession>
<dbReference type="KEGG" id="vaq:FIV01_00725"/>
<sequence>MDLNHITGCELREFCYNPPTFFELLSALPKKDHENLEKGSVRVLSNASQVSIMRDL</sequence>
<dbReference type="Proteomes" id="UP000326936">
    <property type="component" value="Chromosome"/>
</dbReference>
<organism evidence="1 2">
    <name type="scientific">Vibrio aquimaris</name>
    <dbReference type="NCBI Taxonomy" id="2587862"/>
    <lineage>
        <taxon>Bacteria</taxon>
        <taxon>Pseudomonadati</taxon>
        <taxon>Pseudomonadota</taxon>
        <taxon>Gammaproteobacteria</taxon>
        <taxon>Vibrionales</taxon>
        <taxon>Vibrionaceae</taxon>
        <taxon>Vibrio</taxon>
    </lineage>
</organism>
<dbReference type="EMBL" id="CP045350">
    <property type="protein sequence ID" value="QFT24981.1"/>
    <property type="molecule type" value="Genomic_DNA"/>
</dbReference>
<name>A0A5P9CFZ8_9VIBR</name>
<gene>
    <name evidence="1" type="ORF">FIV01_00725</name>
</gene>
<proteinExistence type="predicted"/>
<dbReference type="AlphaFoldDB" id="A0A5P9CFZ8"/>
<protein>
    <submittedName>
        <fullName evidence="1">Uncharacterized protein</fullName>
    </submittedName>
</protein>
<evidence type="ECO:0000313" key="1">
    <source>
        <dbReference type="EMBL" id="QFT24981.1"/>
    </source>
</evidence>